<dbReference type="RefSeq" id="WP_310333118.1">
    <property type="nucleotide sequence ID" value="NZ_JAVDXV010000013.1"/>
</dbReference>
<gene>
    <name evidence="2" type="ORF">J2X21_005293</name>
</gene>
<dbReference type="PANTHER" id="PTHR34580">
    <property type="match status" value="1"/>
</dbReference>
<evidence type="ECO:0000313" key="2">
    <source>
        <dbReference type="EMBL" id="MDR7336123.1"/>
    </source>
</evidence>
<proteinExistence type="predicted"/>
<dbReference type="InterPro" id="IPR026881">
    <property type="entry name" value="WYL_dom"/>
</dbReference>
<name>A0ABU2AJH6_9BURK</name>
<dbReference type="PROSITE" id="PS52050">
    <property type="entry name" value="WYL"/>
    <property type="match status" value="1"/>
</dbReference>
<dbReference type="Proteomes" id="UP001180825">
    <property type="component" value="Unassembled WGS sequence"/>
</dbReference>
<organism evidence="2 3">
    <name type="scientific">Roseateles asaccharophilus</name>
    <dbReference type="NCBI Taxonomy" id="582607"/>
    <lineage>
        <taxon>Bacteria</taxon>
        <taxon>Pseudomonadati</taxon>
        <taxon>Pseudomonadota</taxon>
        <taxon>Betaproteobacteria</taxon>
        <taxon>Burkholderiales</taxon>
        <taxon>Sphaerotilaceae</taxon>
        <taxon>Roseateles</taxon>
    </lineage>
</organism>
<accession>A0ABU2AJH6</accession>
<dbReference type="PANTHER" id="PTHR34580:SF1">
    <property type="entry name" value="PROTEIN PAFC"/>
    <property type="match status" value="1"/>
</dbReference>
<feature type="domain" description="WYL" evidence="1">
    <location>
        <begin position="2"/>
        <end position="65"/>
    </location>
</feature>
<reference evidence="2 3" key="1">
    <citation type="submission" date="2023-07" db="EMBL/GenBank/DDBJ databases">
        <title>Sorghum-associated microbial communities from plants grown in Nebraska, USA.</title>
        <authorList>
            <person name="Schachtman D."/>
        </authorList>
    </citation>
    <scope>NUCLEOTIDE SEQUENCE [LARGE SCALE GENOMIC DNA]</scope>
    <source>
        <strain evidence="2 3">BE316</strain>
    </source>
</reference>
<evidence type="ECO:0000313" key="3">
    <source>
        <dbReference type="Proteomes" id="UP001180825"/>
    </source>
</evidence>
<dbReference type="EMBL" id="JAVDXV010000013">
    <property type="protein sequence ID" value="MDR7336123.1"/>
    <property type="molecule type" value="Genomic_DNA"/>
</dbReference>
<protein>
    <submittedName>
        <fullName evidence="2">DNA-binding transcriptional regulator YafY</fullName>
    </submittedName>
</protein>
<dbReference type="InterPro" id="IPR051534">
    <property type="entry name" value="CBASS_pafABC_assoc_protein"/>
</dbReference>
<keyword evidence="2" id="KW-0238">DNA-binding</keyword>
<comment type="caution">
    <text evidence="2">The sequence shown here is derived from an EMBL/GenBank/DDBJ whole genome shotgun (WGS) entry which is preliminary data.</text>
</comment>
<dbReference type="Pfam" id="PF13280">
    <property type="entry name" value="WYL"/>
    <property type="match status" value="1"/>
</dbReference>
<evidence type="ECO:0000259" key="1">
    <source>
        <dbReference type="Pfam" id="PF13280"/>
    </source>
</evidence>
<dbReference type="GO" id="GO:0003677">
    <property type="term" value="F:DNA binding"/>
    <property type="evidence" value="ECO:0007669"/>
    <property type="project" value="UniProtKB-KW"/>
</dbReference>
<sequence length="105" mass="11825">MLTLFEEAFSSGSGLTFDYTDAQGRRSTREIEPHGLLVEPPVWYLLARDIGKGAARTFRMDRITKPAILSTWRFRPDLKLALSQLPPTGRYVRADSGRAADRGEK</sequence>
<keyword evidence="3" id="KW-1185">Reference proteome</keyword>